<evidence type="ECO:0000259" key="3">
    <source>
        <dbReference type="PROSITE" id="PS50076"/>
    </source>
</evidence>
<evidence type="ECO:0000256" key="1">
    <source>
        <dbReference type="ARBA" id="ARBA00023186"/>
    </source>
</evidence>
<dbReference type="AlphaFoldDB" id="A0AAW3M751"/>
<dbReference type="RefSeq" id="WP_058399725.1">
    <property type="nucleotide sequence ID" value="NZ_LKCI01000001.1"/>
</dbReference>
<feature type="coiled-coil region" evidence="2">
    <location>
        <begin position="54"/>
        <end position="88"/>
    </location>
</feature>
<keyword evidence="2" id="KW-0175">Coiled coil</keyword>
<dbReference type="PROSITE" id="PS50076">
    <property type="entry name" value="DNAJ_2"/>
    <property type="match status" value="1"/>
</dbReference>
<gene>
    <name evidence="4" type="ORF">AO287_26435</name>
</gene>
<name>A0AAW3M751_PSESS</name>
<dbReference type="SUPFAM" id="SSF46565">
    <property type="entry name" value="Chaperone J-domain"/>
    <property type="match status" value="1"/>
</dbReference>
<proteinExistence type="predicted"/>
<comment type="caution">
    <text evidence="4">The sequence shown here is derived from an EMBL/GenBank/DDBJ whole genome shotgun (WGS) entry which is preliminary data.</text>
</comment>
<evidence type="ECO:0000313" key="5">
    <source>
        <dbReference type="Proteomes" id="UP000054513"/>
    </source>
</evidence>
<dbReference type="Pfam" id="PF00226">
    <property type="entry name" value="DnaJ"/>
    <property type="match status" value="1"/>
</dbReference>
<sequence length="154" mass="18178">MLLHYVVLKRNKEFLAVITNPNTQWELGHYYDQGYAFFMEAQAFSASAAIEVAKQNENSEIVKLQFELNALRQEHQKLQNEYSNLKFNNRFGYSFGANNLNPLEVLGFTVHPNQDELQKRHRQLVQKFHPDKDGNNFLMQIIQNAYEQLKERRS</sequence>
<feature type="domain" description="J" evidence="3">
    <location>
        <begin position="101"/>
        <end position="154"/>
    </location>
</feature>
<dbReference type="InterPro" id="IPR001623">
    <property type="entry name" value="DnaJ_domain"/>
</dbReference>
<reference evidence="4 5" key="1">
    <citation type="submission" date="2015-09" db="EMBL/GenBank/DDBJ databases">
        <title>Genome sequence of ICMP 19499.</title>
        <authorList>
            <person name="Visnovsky S.B."/>
            <person name="Lu A."/>
            <person name="Panda P."/>
            <person name="Pitman A.R."/>
        </authorList>
    </citation>
    <scope>NUCLEOTIDE SEQUENCE [LARGE SCALE GENOMIC DNA]</scope>
    <source>
        <strain evidence="4 5">ICMP 19499</strain>
    </source>
</reference>
<evidence type="ECO:0000256" key="2">
    <source>
        <dbReference type="SAM" id="Coils"/>
    </source>
</evidence>
<dbReference type="InterPro" id="IPR036869">
    <property type="entry name" value="J_dom_sf"/>
</dbReference>
<accession>A0AAW3M751</accession>
<dbReference type="SMART" id="SM00271">
    <property type="entry name" value="DnaJ"/>
    <property type="match status" value="1"/>
</dbReference>
<organism evidence="4 5">
    <name type="scientific">Pseudomonas savastanoi</name>
    <name type="common">Pseudomonas syringae pv. savastanoi</name>
    <dbReference type="NCBI Taxonomy" id="29438"/>
    <lineage>
        <taxon>Bacteria</taxon>
        <taxon>Pseudomonadati</taxon>
        <taxon>Pseudomonadota</taxon>
        <taxon>Gammaproteobacteria</taxon>
        <taxon>Pseudomonadales</taxon>
        <taxon>Pseudomonadaceae</taxon>
        <taxon>Pseudomonas</taxon>
    </lineage>
</organism>
<protein>
    <recommendedName>
        <fullName evidence="3">J domain-containing protein</fullName>
    </recommendedName>
</protein>
<dbReference type="Gene3D" id="1.10.287.110">
    <property type="entry name" value="DnaJ domain"/>
    <property type="match status" value="1"/>
</dbReference>
<evidence type="ECO:0000313" key="4">
    <source>
        <dbReference type="EMBL" id="KTC62405.1"/>
    </source>
</evidence>
<dbReference type="EMBL" id="LKCI01000001">
    <property type="protein sequence ID" value="KTC62405.1"/>
    <property type="molecule type" value="Genomic_DNA"/>
</dbReference>
<dbReference type="CDD" id="cd06257">
    <property type="entry name" value="DnaJ"/>
    <property type="match status" value="1"/>
</dbReference>
<dbReference type="Proteomes" id="UP000054513">
    <property type="component" value="Unassembled WGS sequence"/>
</dbReference>
<keyword evidence="1" id="KW-0143">Chaperone</keyword>